<dbReference type="EMBL" id="MU839047">
    <property type="protein sequence ID" value="KAK1761895.1"/>
    <property type="molecule type" value="Genomic_DNA"/>
</dbReference>
<dbReference type="Proteomes" id="UP001244011">
    <property type="component" value="Unassembled WGS sequence"/>
</dbReference>
<comment type="caution">
    <text evidence="1">The sequence shown here is derived from an EMBL/GenBank/DDBJ whole genome shotgun (WGS) entry which is preliminary data.</text>
</comment>
<accession>A0AAJ0FI99</accession>
<evidence type="ECO:0000313" key="2">
    <source>
        <dbReference type="Proteomes" id="UP001244011"/>
    </source>
</evidence>
<evidence type="ECO:0000313" key="1">
    <source>
        <dbReference type="EMBL" id="KAK1761895.1"/>
    </source>
</evidence>
<reference evidence="1" key="1">
    <citation type="submission" date="2023-06" db="EMBL/GenBank/DDBJ databases">
        <title>Genome-scale phylogeny and comparative genomics of the fungal order Sordariales.</title>
        <authorList>
            <consortium name="Lawrence Berkeley National Laboratory"/>
            <person name="Hensen N."/>
            <person name="Bonometti L."/>
            <person name="Westerberg I."/>
            <person name="Brannstrom I.O."/>
            <person name="Guillou S."/>
            <person name="Cros-Aarteil S."/>
            <person name="Calhoun S."/>
            <person name="Haridas S."/>
            <person name="Kuo A."/>
            <person name="Mondo S."/>
            <person name="Pangilinan J."/>
            <person name="Riley R."/>
            <person name="Labutti K."/>
            <person name="Andreopoulos B."/>
            <person name="Lipzen A."/>
            <person name="Chen C."/>
            <person name="Yanf M."/>
            <person name="Daum C."/>
            <person name="Ng V."/>
            <person name="Clum A."/>
            <person name="Steindorff A."/>
            <person name="Ohm R."/>
            <person name="Martin F."/>
            <person name="Silar P."/>
            <person name="Natvig D."/>
            <person name="Lalanne C."/>
            <person name="Gautier V."/>
            <person name="Ament-Velasquez S.L."/>
            <person name="Kruys A."/>
            <person name="Hutchinson M.I."/>
            <person name="Powell A.J."/>
            <person name="Barry K."/>
            <person name="Miller A.N."/>
            <person name="Grigoriev I.V."/>
            <person name="Debuchy R."/>
            <person name="Gladieux P."/>
            <person name="Thoren M.H."/>
            <person name="Johannesson H."/>
        </authorList>
    </citation>
    <scope>NUCLEOTIDE SEQUENCE</scope>
    <source>
        <strain evidence="1">8032-3</strain>
    </source>
</reference>
<dbReference type="RefSeq" id="XP_060278108.1">
    <property type="nucleotide sequence ID" value="XM_060426325.1"/>
</dbReference>
<dbReference type="GeneID" id="85309512"/>
<gene>
    <name evidence="1" type="ORF">QBC33DRAFT_520009</name>
</gene>
<sequence>MSLEMGLEHLLGQAGNRPFTGGLAGAWSILAAGANATGWPCTVRRARIGALAAIGVSAAALILEFLRAVVDVNVRPDSSYAVGIAFLLIDDKPAQRAASDNLWLLTGSGNSHTLSHLAVPHGSNAGATLTTTAHGTIWLSGRVFPTIFKAVSANDLTARAGTTVFEASLRGKPSGNSVDDPAPVGAWKAGFRWPKTTQ</sequence>
<protein>
    <submittedName>
        <fullName evidence="1">Uncharacterized protein</fullName>
    </submittedName>
</protein>
<proteinExistence type="predicted"/>
<name>A0AAJ0FI99_9PEZI</name>
<dbReference type="AlphaFoldDB" id="A0AAJ0FI99"/>
<organism evidence="1 2">
    <name type="scientific">Phialemonium atrogriseum</name>
    <dbReference type="NCBI Taxonomy" id="1093897"/>
    <lineage>
        <taxon>Eukaryota</taxon>
        <taxon>Fungi</taxon>
        <taxon>Dikarya</taxon>
        <taxon>Ascomycota</taxon>
        <taxon>Pezizomycotina</taxon>
        <taxon>Sordariomycetes</taxon>
        <taxon>Sordariomycetidae</taxon>
        <taxon>Cephalothecales</taxon>
        <taxon>Cephalothecaceae</taxon>
        <taxon>Phialemonium</taxon>
    </lineage>
</organism>
<keyword evidence="2" id="KW-1185">Reference proteome</keyword>